<organism evidence="1 2">
    <name type="scientific">Candidatus Scalindua brodae</name>
    <dbReference type="NCBI Taxonomy" id="237368"/>
    <lineage>
        <taxon>Bacteria</taxon>
        <taxon>Pseudomonadati</taxon>
        <taxon>Planctomycetota</taxon>
        <taxon>Candidatus Brocadiia</taxon>
        <taxon>Candidatus Brocadiales</taxon>
        <taxon>Candidatus Scalinduaceae</taxon>
        <taxon>Candidatus Scalindua</taxon>
    </lineage>
</organism>
<gene>
    <name evidence="1" type="ORF">SCABRO_03105</name>
</gene>
<dbReference type="Proteomes" id="UP000030652">
    <property type="component" value="Unassembled WGS sequence"/>
</dbReference>
<comment type="caution">
    <text evidence="1">The sequence shown here is derived from an EMBL/GenBank/DDBJ whole genome shotgun (WGS) entry which is preliminary data.</text>
</comment>
<dbReference type="InterPro" id="IPR036390">
    <property type="entry name" value="WH_DNA-bd_sf"/>
</dbReference>
<sequence length="149" mass="17010">MEITPFQRFILVNLYNLWKEYGTSKVKTLDALIEEYDYKEKNIRKPMKALISAGLVDSDSYGAWLTKKGIRQMEVASKSDDSTVTREDRAPVNITINFLKNFEQAIGKSELQSPEREVWLDGITQIGQNPLLLRTLETALKATIENKPS</sequence>
<dbReference type="EMBL" id="JRYO01000215">
    <property type="protein sequence ID" value="KHE91118.1"/>
    <property type="molecule type" value="Genomic_DNA"/>
</dbReference>
<evidence type="ECO:0000313" key="1">
    <source>
        <dbReference type="EMBL" id="KHE91118.1"/>
    </source>
</evidence>
<dbReference type="PATRIC" id="fig|237368.3.peg.3358"/>
<name>A0A0B0EJ27_9BACT</name>
<evidence type="ECO:0000313" key="2">
    <source>
        <dbReference type="Proteomes" id="UP000030652"/>
    </source>
</evidence>
<reference evidence="1 2" key="1">
    <citation type="submission" date="2014-10" db="EMBL/GenBank/DDBJ databases">
        <title>Draft genome of anammox bacterium scalindua brodae, obtained using differential coverage binning of sequence data from two enrichment reactors.</title>
        <authorList>
            <person name="Speth D.R."/>
            <person name="Russ L."/>
            <person name="Kartal B."/>
            <person name="Op den Camp H.J."/>
            <person name="Dutilh B.E."/>
            <person name="Jetten M.S."/>
        </authorList>
    </citation>
    <scope>NUCLEOTIDE SEQUENCE [LARGE SCALE GENOMIC DNA]</scope>
    <source>
        <strain evidence="1">RU1</strain>
    </source>
</reference>
<protein>
    <submittedName>
        <fullName evidence="1">Uncharacterized protein</fullName>
    </submittedName>
</protein>
<proteinExistence type="predicted"/>
<dbReference type="AlphaFoldDB" id="A0A0B0EJ27"/>
<accession>A0A0B0EJ27</accession>
<dbReference type="SUPFAM" id="SSF46785">
    <property type="entry name" value="Winged helix' DNA-binding domain"/>
    <property type="match status" value="1"/>
</dbReference>